<feature type="chain" id="PRO_5015446288" evidence="2">
    <location>
        <begin position="28"/>
        <end position="239"/>
    </location>
</feature>
<dbReference type="AlphaFoldDB" id="A0A2T6B8U6"/>
<name>A0A2T6B8U6_9RHOB</name>
<gene>
    <name evidence="4" type="ORF">C8N34_102264</name>
</gene>
<feature type="domain" description="D-alanyl-D-alanine carboxypeptidase-like core" evidence="3">
    <location>
        <begin position="66"/>
        <end position="164"/>
    </location>
</feature>
<dbReference type="RefSeq" id="WP_108127903.1">
    <property type="nucleotide sequence ID" value="NZ_QBKP01000002.1"/>
</dbReference>
<dbReference type="PANTHER" id="PTHR34385">
    <property type="entry name" value="D-ALANYL-D-ALANINE CARBOXYPEPTIDASE"/>
    <property type="match status" value="1"/>
</dbReference>
<reference evidence="4 5" key="1">
    <citation type="submission" date="2018-04" db="EMBL/GenBank/DDBJ databases">
        <title>Genomic Encyclopedia of Archaeal and Bacterial Type Strains, Phase II (KMG-II): from individual species to whole genera.</title>
        <authorList>
            <person name="Goeker M."/>
        </authorList>
    </citation>
    <scope>NUCLEOTIDE SEQUENCE [LARGE SCALE GENOMIC DNA]</scope>
    <source>
        <strain evidence="4 5">DSM 21823</strain>
    </source>
</reference>
<dbReference type="InterPro" id="IPR009045">
    <property type="entry name" value="Zn_M74/Hedgehog-like"/>
</dbReference>
<dbReference type="Pfam" id="PF02557">
    <property type="entry name" value="VanY"/>
    <property type="match status" value="1"/>
</dbReference>
<proteinExistence type="predicted"/>
<feature type="region of interest" description="Disordered" evidence="1">
    <location>
        <begin position="33"/>
        <end position="53"/>
    </location>
</feature>
<dbReference type="GO" id="GO:0004180">
    <property type="term" value="F:carboxypeptidase activity"/>
    <property type="evidence" value="ECO:0007669"/>
    <property type="project" value="UniProtKB-KW"/>
</dbReference>
<evidence type="ECO:0000313" key="4">
    <source>
        <dbReference type="EMBL" id="PTX52484.1"/>
    </source>
</evidence>
<feature type="signal peptide" evidence="2">
    <location>
        <begin position="1"/>
        <end position="27"/>
    </location>
</feature>
<dbReference type="PANTHER" id="PTHR34385:SF1">
    <property type="entry name" value="PEPTIDOGLYCAN L-ALANYL-D-GLUTAMATE ENDOPEPTIDASE CWLK"/>
    <property type="match status" value="1"/>
</dbReference>
<dbReference type="InterPro" id="IPR003709">
    <property type="entry name" value="VanY-like_core_dom"/>
</dbReference>
<feature type="compositionally biased region" description="Low complexity" evidence="1">
    <location>
        <begin position="33"/>
        <end position="44"/>
    </location>
</feature>
<evidence type="ECO:0000256" key="1">
    <source>
        <dbReference type="SAM" id="MobiDB-lite"/>
    </source>
</evidence>
<dbReference type="PROSITE" id="PS51318">
    <property type="entry name" value="TAT"/>
    <property type="match status" value="1"/>
</dbReference>
<dbReference type="Proteomes" id="UP000244224">
    <property type="component" value="Unassembled WGS sequence"/>
</dbReference>
<keyword evidence="5" id="KW-1185">Reference proteome</keyword>
<dbReference type="GO" id="GO:0006508">
    <property type="term" value="P:proteolysis"/>
    <property type="evidence" value="ECO:0007669"/>
    <property type="project" value="InterPro"/>
</dbReference>
<evidence type="ECO:0000256" key="2">
    <source>
        <dbReference type="SAM" id="SignalP"/>
    </source>
</evidence>
<accession>A0A2T6B8U6</accession>
<comment type="caution">
    <text evidence="4">The sequence shown here is derived from an EMBL/GenBank/DDBJ whole genome shotgun (WGS) entry which is preliminary data.</text>
</comment>
<evidence type="ECO:0000259" key="3">
    <source>
        <dbReference type="Pfam" id="PF02557"/>
    </source>
</evidence>
<dbReference type="EMBL" id="QBKP01000002">
    <property type="protein sequence ID" value="PTX52484.1"/>
    <property type="molecule type" value="Genomic_DNA"/>
</dbReference>
<dbReference type="SUPFAM" id="SSF55166">
    <property type="entry name" value="Hedgehog/DD-peptidase"/>
    <property type="match status" value="1"/>
</dbReference>
<sequence>MRTRRHFLLGTAALISPFLIGPRAASACEFVTPSSYSPPSGTPGDASLYGHTSSPEGIDGLDPVFRDQVAGLIAAANREFGGSMVIYSGYRSIERQRQLYEAALARYGSEREARRWVAPPGASMHNFGLAVDLRHNGGRIEYGQPISNWMTANLARFGLVRPLSNEGWHVEPIGGRERRNQMVAGARGSGPLPAPPPGQDGVPNYGTMSPGSSSCQEILRDLPMVGLMPWGVGGDISAD</sequence>
<dbReference type="InterPro" id="IPR006311">
    <property type="entry name" value="TAT_signal"/>
</dbReference>
<dbReference type="InterPro" id="IPR052179">
    <property type="entry name" value="DD-CPase-like"/>
</dbReference>
<evidence type="ECO:0000313" key="5">
    <source>
        <dbReference type="Proteomes" id="UP000244224"/>
    </source>
</evidence>
<keyword evidence="2" id="KW-0732">Signal</keyword>
<dbReference type="Gene3D" id="3.30.1380.10">
    <property type="match status" value="1"/>
</dbReference>
<keyword evidence="4" id="KW-0645">Protease</keyword>
<organism evidence="4 5">
    <name type="scientific">Gemmobacter caeni</name>
    <dbReference type="NCBI Taxonomy" id="589035"/>
    <lineage>
        <taxon>Bacteria</taxon>
        <taxon>Pseudomonadati</taxon>
        <taxon>Pseudomonadota</taxon>
        <taxon>Alphaproteobacteria</taxon>
        <taxon>Rhodobacterales</taxon>
        <taxon>Paracoccaceae</taxon>
        <taxon>Gemmobacter</taxon>
    </lineage>
</organism>
<protein>
    <submittedName>
        <fullName evidence="4">D-alanyl-D-alanine carboxypeptidase-like protein</fullName>
    </submittedName>
</protein>
<keyword evidence="4" id="KW-0378">Hydrolase</keyword>
<keyword evidence="4" id="KW-0121">Carboxypeptidase</keyword>